<comment type="subunit">
    <text evidence="6">Component of the CCR4-NOT complex, at least composed of CRR4 and CAF1 proteins.</text>
</comment>
<keyword evidence="19" id="KW-1185">Reference proteome</keyword>
<evidence type="ECO:0000256" key="14">
    <source>
        <dbReference type="ARBA" id="ARBA00023015"/>
    </source>
</evidence>
<dbReference type="GO" id="GO:0005634">
    <property type="term" value="C:nucleus"/>
    <property type="evidence" value="ECO:0007669"/>
    <property type="project" value="UniProtKB-SubCell"/>
</dbReference>
<dbReference type="InterPro" id="IPR006941">
    <property type="entry name" value="RNase_CAF1"/>
</dbReference>
<evidence type="ECO:0000313" key="19">
    <source>
        <dbReference type="Proteomes" id="UP000541444"/>
    </source>
</evidence>
<dbReference type="GO" id="GO:0004535">
    <property type="term" value="F:poly(A)-specific ribonuclease activity"/>
    <property type="evidence" value="ECO:0007669"/>
    <property type="project" value="UniProtKB-EC"/>
</dbReference>
<dbReference type="EC" id="3.1.13.4" evidence="7"/>
<evidence type="ECO:0000256" key="6">
    <source>
        <dbReference type="ARBA" id="ARBA00011757"/>
    </source>
</evidence>
<evidence type="ECO:0000256" key="1">
    <source>
        <dbReference type="ARBA" id="ARBA00001663"/>
    </source>
</evidence>
<evidence type="ECO:0000313" key="18">
    <source>
        <dbReference type="EMBL" id="KAF6165654.1"/>
    </source>
</evidence>
<comment type="catalytic activity">
    <reaction evidence="1">
        <text>Exonucleolytic cleavage of poly(A) to 5'-AMP.</text>
        <dbReference type="EC" id="3.1.13.4"/>
    </reaction>
</comment>
<evidence type="ECO:0000256" key="17">
    <source>
        <dbReference type="ARBA" id="ARBA00025148"/>
    </source>
</evidence>
<dbReference type="Proteomes" id="UP000541444">
    <property type="component" value="Unassembled WGS sequence"/>
</dbReference>
<evidence type="ECO:0000256" key="5">
    <source>
        <dbReference type="ARBA" id="ARBA00008372"/>
    </source>
</evidence>
<dbReference type="Gene3D" id="3.30.420.10">
    <property type="entry name" value="Ribonuclease H-like superfamily/Ribonuclease H"/>
    <property type="match status" value="1"/>
</dbReference>
<evidence type="ECO:0000256" key="4">
    <source>
        <dbReference type="ARBA" id="ARBA00004496"/>
    </source>
</evidence>
<comment type="function">
    <text evidence="17">Ubiquitous transcription factor required for a diverse set of processes. It is a component of the CCR4 complex involved in the control of gene expression.</text>
</comment>
<dbReference type="GO" id="GO:0003723">
    <property type="term" value="F:RNA binding"/>
    <property type="evidence" value="ECO:0007669"/>
    <property type="project" value="UniProtKB-KW"/>
</dbReference>
<dbReference type="PANTHER" id="PTHR10797">
    <property type="entry name" value="CCR4-NOT TRANSCRIPTION COMPLEX SUBUNIT"/>
    <property type="match status" value="1"/>
</dbReference>
<evidence type="ECO:0000256" key="13">
    <source>
        <dbReference type="ARBA" id="ARBA00022884"/>
    </source>
</evidence>
<name>A0A7J7NF38_9MAGN</name>
<keyword evidence="11" id="KW-0378">Hydrolase</keyword>
<comment type="similarity">
    <text evidence="5">Belongs to the CAF1 family.</text>
</comment>
<evidence type="ECO:0000256" key="10">
    <source>
        <dbReference type="ARBA" id="ARBA00022723"/>
    </source>
</evidence>
<evidence type="ECO:0000256" key="11">
    <source>
        <dbReference type="ARBA" id="ARBA00022801"/>
    </source>
</evidence>
<comment type="cofactor">
    <cofactor evidence="2">
        <name>a divalent metal cation</name>
        <dbReference type="ChEBI" id="CHEBI:60240"/>
    </cofactor>
</comment>
<comment type="caution">
    <text evidence="18">The sequence shown here is derived from an EMBL/GenBank/DDBJ whole genome shotgun (WGS) entry which is preliminary data.</text>
</comment>
<dbReference type="InterPro" id="IPR039637">
    <property type="entry name" value="CNOT7/CNOT8/Pop2"/>
</dbReference>
<keyword evidence="13" id="KW-0694">RNA-binding</keyword>
<keyword evidence="15" id="KW-0804">Transcription</keyword>
<dbReference type="InterPro" id="IPR036397">
    <property type="entry name" value="RNaseH_sf"/>
</dbReference>
<evidence type="ECO:0000256" key="3">
    <source>
        <dbReference type="ARBA" id="ARBA00004123"/>
    </source>
</evidence>
<dbReference type="GO" id="GO:0005737">
    <property type="term" value="C:cytoplasm"/>
    <property type="evidence" value="ECO:0007669"/>
    <property type="project" value="UniProtKB-SubCell"/>
</dbReference>
<evidence type="ECO:0000256" key="7">
    <source>
        <dbReference type="ARBA" id="ARBA00012161"/>
    </source>
</evidence>
<dbReference type="AlphaFoldDB" id="A0A7J7NF38"/>
<evidence type="ECO:0000256" key="9">
    <source>
        <dbReference type="ARBA" id="ARBA00022722"/>
    </source>
</evidence>
<organism evidence="18 19">
    <name type="scientific">Kingdonia uniflora</name>
    <dbReference type="NCBI Taxonomy" id="39325"/>
    <lineage>
        <taxon>Eukaryota</taxon>
        <taxon>Viridiplantae</taxon>
        <taxon>Streptophyta</taxon>
        <taxon>Embryophyta</taxon>
        <taxon>Tracheophyta</taxon>
        <taxon>Spermatophyta</taxon>
        <taxon>Magnoliopsida</taxon>
        <taxon>Ranunculales</taxon>
        <taxon>Circaeasteraceae</taxon>
        <taxon>Kingdonia</taxon>
    </lineage>
</organism>
<keyword evidence="8" id="KW-0963">Cytoplasm</keyword>
<dbReference type="GO" id="GO:0046872">
    <property type="term" value="F:metal ion binding"/>
    <property type="evidence" value="ECO:0007669"/>
    <property type="project" value="UniProtKB-KW"/>
</dbReference>
<evidence type="ECO:0000256" key="12">
    <source>
        <dbReference type="ARBA" id="ARBA00022839"/>
    </source>
</evidence>
<proteinExistence type="inferred from homology"/>
<keyword evidence="9" id="KW-0540">Nuclease</keyword>
<accession>A0A7J7NF38</accession>
<sequence>MLEIEMITKNYPYCAFDTEFPGFLRSSPRDALQEVRYEDLKFNVDRLKLIQIGFSFSDKNGNKPPVSTYQFNFNDFDPRKDAYVSASIDLLTRNGIDMEKNLREGVDPGIFSGWFTQIMIRNPNMKWITFHGFYDLGYLMKTLMRNTPLPSSLGGFLKGVRVTLRNVYDVKYMSRFCNGLLGGKLGLERLGSIMNVERVGISHQAGSDSLLTLSLFLKMREQFNIIEERYEGFLDGIDMKIPVLISRPLPQRSIPILFPRPMPVVYTRYPVFPPHLLPFAPRVIYT</sequence>
<dbReference type="EMBL" id="JACGCM010000824">
    <property type="protein sequence ID" value="KAF6165654.1"/>
    <property type="molecule type" value="Genomic_DNA"/>
</dbReference>
<dbReference type="Pfam" id="PF04857">
    <property type="entry name" value="CAF1"/>
    <property type="match status" value="1"/>
</dbReference>
<keyword evidence="14" id="KW-0805">Transcription regulation</keyword>
<evidence type="ECO:0000256" key="16">
    <source>
        <dbReference type="ARBA" id="ARBA00023242"/>
    </source>
</evidence>
<dbReference type="GO" id="GO:0030014">
    <property type="term" value="C:CCR4-NOT complex"/>
    <property type="evidence" value="ECO:0007669"/>
    <property type="project" value="InterPro"/>
</dbReference>
<reference evidence="18 19" key="1">
    <citation type="journal article" date="2020" name="IScience">
        <title>Genome Sequencing of the Endangered Kingdonia uniflora (Circaeasteraceae, Ranunculales) Reveals Potential Mechanisms of Evolutionary Specialization.</title>
        <authorList>
            <person name="Sun Y."/>
            <person name="Deng T."/>
            <person name="Zhang A."/>
            <person name="Moore M.J."/>
            <person name="Landis J.B."/>
            <person name="Lin N."/>
            <person name="Zhang H."/>
            <person name="Zhang X."/>
            <person name="Huang J."/>
            <person name="Zhang X."/>
            <person name="Sun H."/>
            <person name="Wang H."/>
        </authorList>
    </citation>
    <scope>NUCLEOTIDE SEQUENCE [LARGE SCALE GENOMIC DNA]</scope>
    <source>
        <strain evidence="18">TB1705</strain>
        <tissue evidence="18">Leaf</tissue>
    </source>
</reference>
<evidence type="ECO:0000256" key="15">
    <source>
        <dbReference type="ARBA" id="ARBA00023163"/>
    </source>
</evidence>
<gene>
    <name evidence="18" type="ORF">GIB67_000828</name>
</gene>
<comment type="subcellular location">
    <subcellularLocation>
        <location evidence="4">Cytoplasm</location>
    </subcellularLocation>
    <subcellularLocation>
        <location evidence="3">Nucleus</location>
    </subcellularLocation>
</comment>
<protein>
    <recommendedName>
        <fullName evidence="7">poly(A)-specific ribonuclease</fullName>
        <ecNumber evidence="7">3.1.13.4</ecNumber>
    </recommendedName>
</protein>
<dbReference type="OrthoDB" id="696953at2759"/>
<dbReference type="SUPFAM" id="SSF53098">
    <property type="entry name" value="Ribonuclease H-like"/>
    <property type="match status" value="1"/>
</dbReference>
<evidence type="ECO:0000256" key="2">
    <source>
        <dbReference type="ARBA" id="ARBA00001968"/>
    </source>
</evidence>
<keyword evidence="10" id="KW-0479">Metal-binding</keyword>
<keyword evidence="12" id="KW-0269">Exonuclease</keyword>
<dbReference type="InterPro" id="IPR012337">
    <property type="entry name" value="RNaseH-like_sf"/>
</dbReference>
<keyword evidence="16" id="KW-0539">Nucleus</keyword>
<evidence type="ECO:0000256" key="8">
    <source>
        <dbReference type="ARBA" id="ARBA00022490"/>
    </source>
</evidence>